<protein>
    <submittedName>
        <fullName evidence="2">Uncharacterized protein</fullName>
    </submittedName>
</protein>
<organism evidence="2">
    <name type="scientific">Craspedostauros australis</name>
    <dbReference type="NCBI Taxonomy" id="1486917"/>
    <lineage>
        <taxon>Eukaryota</taxon>
        <taxon>Sar</taxon>
        <taxon>Stramenopiles</taxon>
        <taxon>Ochrophyta</taxon>
        <taxon>Bacillariophyta</taxon>
        <taxon>Bacillariophyceae</taxon>
        <taxon>Bacillariophycidae</taxon>
        <taxon>Naviculales</taxon>
        <taxon>Naviculaceae</taxon>
        <taxon>Craspedostauros</taxon>
    </lineage>
</organism>
<sequence length="188" mass="21412">MVVFVESDSGSSRSLQSTTSTGLNHGSAMKKQLAQSPTSTARNKLVMPKRSVTFSKTVSVRPVLHVFNYSDSEFHATWCVEKDYKRIKMDNLATLKMLKEGKKIDEDDKQYSVRGLEGSYGPGTVRRRKNKQRARDAVLDEQELQRDEGVCDTELMADVYYGYSHRCQSDAHLRALRDQHIARKYDNA</sequence>
<dbReference type="EMBL" id="HBEF01024892">
    <property type="protein sequence ID" value="CAD8343286.1"/>
    <property type="molecule type" value="Transcribed_RNA"/>
</dbReference>
<accession>A0A7S0F747</accession>
<evidence type="ECO:0000256" key="1">
    <source>
        <dbReference type="SAM" id="MobiDB-lite"/>
    </source>
</evidence>
<gene>
    <name evidence="2" type="ORF">CAUS1442_LOCUS15421</name>
</gene>
<feature type="region of interest" description="Disordered" evidence="1">
    <location>
        <begin position="1"/>
        <end position="43"/>
    </location>
</feature>
<dbReference type="AlphaFoldDB" id="A0A7S0F747"/>
<feature type="compositionally biased region" description="Polar residues" evidence="1">
    <location>
        <begin position="33"/>
        <end position="42"/>
    </location>
</feature>
<evidence type="ECO:0000313" key="2">
    <source>
        <dbReference type="EMBL" id="CAD8343286.1"/>
    </source>
</evidence>
<feature type="region of interest" description="Disordered" evidence="1">
    <location>
        <begin position="116"/>
        <end position="136"/>
    </location>
</feature>
<proteinExistence type="predicted"/>
<name>A0A7S0F747_9STRA</name>
<reference evidence="2" key="1">
    <citation type="submission" date="2021-01" db="EMBL/GenBank/DDBJ databases">
        <authorList>
            <person name="Corre E."/>
            <person name="Pelletier E."/>
            <person name="Niang G."/>
            <person name="Scheremetjew M."/>
            <person name="Finn R."/>
            <person name="Kale V."/>
            <person name="Holt S."/>
            <person name="Cochrane G."/>
            <person name="Meng A."/>
            <person name="Brown T."/>
            <person name="Cohen L."/>
        </authorList>
    </citation>
    <scope>NUCLEOTIDE SEQUENCE</scope>
    <source>
        <strain evidence="2">CCMP3328</strain>
    </source>
</reference>
<feature type="compositionally biased region" description="Low complexity" evidence="1">
    <location>
        <begin position="7"/>
        <end position="21"/>
    </location>
</feature>